<protein>
    <recommendedName>
        <fullName evidence="3">PBS lyase</fullName>
    </recommendedName>
</protein>
<dbReference type="RefSeq" id="WP_285737598.1">
    <property type="nucleotide sequence ID" value="NZ_BSSA01000014.1"/>
</dbReference>
<evidence type="ECO:0000313" key="1">
    <source>
        <dbReference type="EMBL" id="GLW71855.1"/>
    </source>
</evidence>
<dbReference type="AlphaFoldDB" id="A0A9W6V489"/>
<evidence type="ECO:0008006" key="3">
    <source>
        <dbReference type="Google" id="ProtNLM"/>
    </source>
</evidence>
<name>A0A9W6V489_9ACTN</name>
<comment type="caution">
    <text evidence="1">The sequence shown here is derived from an EMBL/GenBank/DDBJ whole genome shotgun (WGS) entry which is preliminary data.</text>
</comment>
<reference evidence="1" key="1">
    <citation type="submission" date="2023-02" db="EMBL/GenBank/DDBJ databases">
        <title>Kitasatospora phosalacinea NBRC 14627.</title>
        <authorList>
            <person name="Ichikawa N."/>
            <person name="Sato H."/>
            <person name="Tonouchi N."/>
        </authorList>
    </citation>
    <scope>NUCLEOTIDE SEQUENCE</scope>
    <source>
        <strain evidence="1">NBRC 14627</strain>
    </source>
</reference>
<dbReference type="SUPFAM" id="SSF48371">
    <property type="entry name" value="ARM repeat"/>
    <property type="match status" value="1"/>
</dbReference>
<proteinExistence type="predicted"/>
<gene>
    <name evidence="1" type="ORF">Kpho02_41540</name>
</gene>
<dbReference type="Proteomes" id="UP001165041">
    <property type="component" value="Unassembled WGS sequence"/>
</dbReference>
<evidence type="ECO:0000313" key="2">
    <source>
        <dbReference type="Proteomes" id="UP001165041"/>
    </source>
</evidence>
<dbReference type="EMBL" id="BSSA01000014">
    <property type="protein sequence ID" value="GLW71855.1"/>
    <property type="molecule type" value="Genomic_DNA"/>
</dbReference>
<sequence>MSHLPAPTTGLDGIHLTDWSQLRHAYGPATDVPALLHDLAIAADPDALSEAVQEAWSSLVHQGTVYGATVAAVPFLAALATAGTATSTTASTDRAAGTDRAANRAAAVDLLASIAASTDEHDLPSPGAARAAVIDQLISLTPLLGDPSTEIRQAALTLLLPCAPAATPPAAPNAAPNATATTAVTTAAVRAALRRRWQQEGEPALRADLLTVRAAFDPAARAELRGLALSPTLPGPVRIAALRATVTHGLPWDAELSAAVAELAPVGARTEHTALNRWTLPALATGLHERGDAEAALTLLETTAARASDPAAAHELLAAADCLARRSRSAPARLLPVLLPLLTGDDPAPDAPAREVLDALAQWGEPFPQAVPVLLRLADRPDQLGDHALQALLLLPRTHPAHTPARLAELLGRRLAHRWRSLRTVHARSLEHPPTVLPVDAGLLAAVRAELLAPAPLPPDSGPWARDLLGNRTTELLGLLTAWGPAARPALPELRHLLDERPARVNVRVLAGALAAVADPDRDPDVPARLRTLAAAPDTPWRDRHAAATALHTLTGDDAPLLALLATALDARAPHELSAALHALPDLGEHARPLLPHLLALLTAPAPDPDDPLTAPAPHPHDLLAAAEAVRSLSGDRHLDVLLPHLAAALAHDADSPRRSFRALPLAARLGPAAAPATPLLLRLLAHPGNSAEAARALAAVHPTDARPAGVSRTELADLVLAALAAHGSPSDLAALDALAAAEPLTPAQLAALHHLATSDARAVRSGSHDRMVHDDLAFRAAARALHTRLAPA</sequence>
<dbReference type="InterPro" id="IPR016024">
    <property type="entry name" value="ARM-type_fold"/>
</dbReference>
<accession>A0A9W6V489</accession>
<organism evidence="1 2">
    <name type="scientific">Kitasatospora phosalacinea</name>
    <dbReference type="NCBI Taxonomy" id="2065"/>
    <lineage>
        <taxon>Bacteria</taxon>
        <taxon>Bacillati</taxon>
        <taxon>Actinomycetota</taxon>
        <taxon>Actinomycetes</taxon>
        <taxon>Kitasatosporales</taxon>
        <taxon>Streptomycetaceae</taxon>
        <taxon>Kitasatospora</taxon>
    </lineage>
</organism>